<feature type="domain" description="C2H2-type" evidence="5">
    <location>
        <begin position="547"/>
        <end position="572"/>
    </location>
</feature>
<evidence type="ECO:0000256" key="2">
    <source>
        <dbReference type="ARBA" id="ARBA00022771"/>
    </source>
</evidence>
<reference evidence="6 7" key="1">
    <citation type="submission" date="2024-08" db="EMBL/GenBank/DDBJ databases">
        <title>Gnathostoma spinigerum genome.</title>
        <authorList>
            <person name="Gonzalez-Bertolin B."/>
            <person name="Monzon S."/>
            <person name="Zaballos A."/>
            <person name="Jimenez P."/>
            <person name="Dekumyoy P."/>
            <person name="Varona S."/>
            <person name="Cuesta I."/>
            <person name="Sumanam S."/>
            <person name="Adisakwattana P."/>
            <person name="Gasser R.B."/>
            <person name="Hernandez-Gonzalez A."/>
            <person name="Young N.D."/>
            <person name="Perteguer M.J."/>
        </authorList>
    </citation>
    <scope>NUCLEOTIDE SEQUENCE [LARGE SCALE GENOMIC DNA]</scope>
    <source>
        <strain evidence="6">AL3</strain>
        <tissue evidence="6">Liver</tissue>
    </source>
</reference>
<dbReference type="EMBL" id="JBGFUD010007045">
    <property type="protein sequence ID" value="MFH4981354.1"/>
    <property type="molecule type" value="Genomic_DNA"/>
</dbReference>
<dbReference type="SMART" id="SM00355">
    <property type="entry name" value="ZnF_C2H2"/>
    <property type="match status" value="5"/>
</dbReference>
<keyword evidence="1" id="KW-0479">Metal-binding</keyword>
<dbReference type="InterPro" id="IPR013087">
    <property type="entry name" value="Znf_C2H2_type"/>
</dbReference>
<feature type="domain" description="C2H2-type" evidence="5">
    <location>
        <begin position="295"/>
        <end position="320"/>
    </location>
</feature>
<feature type="domain" description="C2H2-type" evidence="5">
    <location>
        <begin position="176"/>
        <end position="201"/>
    </location>
</feature>
<evidence type="ECO:0000256" key="4">
    <source>
        <dbReference type="SAM" id="MobiDB-lite"/>
    </source>
</evidence>
<keyword evidence="2" id="KW-0863">Zinc-finger</keyword>
<accession>A0ABD6ET61</accession>
<dbReference type="Pfam" id="PF02892">
    <property type="entry name" value="zf-BED"/>
    <property type="match status" value="4"/>
</dbReference>
<feature type="region of interest" description="Disordered" evidence="4">
    <location>
        <begin position="365"/>
        <end position="398"/>
    </location>
</feature>
<evidence type="ECO:0000313" key="6">
    <source>
        <dbReference type="EMBL" id="MFH4981354.1"/>
    </source>
</evidence>
<sequence>MEGVASSSSLGGDEDNVKKGECMKGSNGNENNEGMFAIKSFFLPHGDGSQCTVCQTTIKGTRTSNLYRHMRRKHSLKYDTLIRSVRTKKKAVCHVDPSRVDNFSVTPSSKSPSMCCETLLLTKDMCYGGNSSNSLECENDEVQQQDCVNGTNDEGDISNEGILAISSLFGHCEDGNKCTLCQSIIKGVKTSNLYRHVRRKHPSKYEKLIRCTKHRKALILHSSSLSDGVCASFSSQSSATSPRSLLPKRDNLANCFRNVSDRLDGEGDSSENGNSLNEEGTLPISSFFRRYENGNQCILCQATIRGEKSSNLYRHMRRKHSFEYERLKQRAKSKKKAISHDTSSILSKFILPMASYQSLSSVNDHLTHSDGNESNHLRQENDNLGRGDDVNDAVGGKGTDNESIMAVLPLFRHCEEGNQCVLCQTVIKGVRNSNLYRHIRRRHSSKCESLIRHVGTMKKASRCDNSSFPTSFLTPVSSEWPSQCSQVLLSADNRVSPCSGTASNSLKCEGDDIERKHVVRDRKKETVINNGRIVSVSPLFRRFNDGNQCKLCQTTIKGIKTSNLFRHMRRKHVSTSRNLMRRIGCCNEKAGFGNPVIPGNILDMSSPKPLLTSAHPVCSTETNIVHSFGTAVSPFRDVESDDFQILPCSTSCLKLSCKRALIREANNEFNSLQREIGMDTSTDLVVELDDKVFV</sequence>
<evidence type="ECO:0000256" key="3">
    <source>
        <dbReference type="ARBA" id="ARBA00022833"/>
    </source>
</evidence>
<keyword evidence="3" id="KW-0862">Zinc</keyword>
<protein>
    <recommendedName>
        <fullName evidence="5">C2H2-type domain-containing protein</fullName>
    </recommendedName>
</protein>
<dbReference type="InterPro" id="IPR003656">
    <property type="entry name" value="Znf_BED"/>
</dbReference>
<evidence type="ECO:0000259" key="5">
    <source>
        <dbReference type="SMART" id="SM00355"/>
    </source>
</evidence>
<comment type="caution">
    <text evidence="6">The sequence shown here is derived from an EMBL/GenBank/DDBJ whole genome shotgun (WGS) entry which is preliminary data.</text>
</comment>
<name>A0ABD6ET61_9BILA</name>
<dbReference type="Proteomes" id="UP001608902">
    <property type="component" value="Unassembled WGS sequence"/>
</dbReference>
<feature type="domain" description="C2H2-type" evidence="5">
    <location>
        <begin position="49"/>
        <end position="74"/>
    </location>
</feature>
<proteinExistence type="predicted"/>
<organism evidence="6 7">
    <name type="scientific">Gnathostoma spinigerum</name>
    <dbReference type="NCBI Taxonomy" id="75299"/>
    <lineage>
        <taxon>Eukaryota</taxon>
        <taxon>Metazoa</taxon>
        <taxon>Ecdysozoa</taxon>
        <taxon>Nematoda</taxon>
        <taxon>Chromadorea</taxon>
        <taxon>Rhabditida</taxon>
        <taxon>Spirurina</taxon>
        <taxon>Gnathostomatomorpha</taxon>
        <taxon>Gnathostomatoidea</taxon>
        <taxon>Gnathostomatidae</taxon>
        <taxon>Gnathostoma</taxon>
    </lineage>
</organism>
<feature type="compositionally biased region" description="Basic and acidic residues" evidence="4">
    <location>
        <begin position="365"/>
        <end position="389"/>
    </location>
</feature>
<dbReference type="AlphaFoldDB" id="A0ABD6ET61"/>
<evidence type="ECO:0000256" key="1">
    <source>
        <dbReference type="ARBA" id="ARBA00022723"/>
    </source>
</evidence>
<keyword evidence="7" id="KW-1185">Reference proteome</keyword>
<feature type="domain" description="C2H2-type" evidence="5">
    <location>
        <begin position="418"/>
        <end position="443"/>
    </location>
</feature>
<evidence type="ECO:0000313" key="7">
    <source>
        <dbReference type="Proteomes" id="UP001608902"/>
    </source>
</evidence>
<dbReference type="GO" id="GO:0008270">
    <property type="term" value="F:zinc ion binding"/>
    <property type="evidence" value="ECO:0007669"/>
    <property type="project" value="UniProtKB-KW"/>
</dbReference>
<feature type="region of interest" description="Disordered" evidence="4">
    <location>
        <begin position="1"/>
        <end position="26"/>
    </location>
</feature>
<gene>
    <name evidence="6" type="ORF">AB6A40_008063</name>
</gene>
<feature type="compositionally biased region" description="Polar residues" evidence="4">
    <location>
        <begin position="1"/>
        <end position="10"/>
    </location>
</feature>